<protein>
    <submittedName>
        <fullName evidence="1">Uncharacterized protein</fullName>
    </submittedName>
</protein>
<proteinExistence type="predicted"/>
<dbReference type="EMBL" id="VIGI01000001">
    <property type="protein sequence ID" value="KAB8304487.1"/>
    <property type="molecule type" value="Genomic_DNA"/>
</dbReference>
<name>A0A5N6KLF9_MONLA</name>
<evidence type="ECO:0000313" key="2">
    <source>
        <dbReference type="Proteomes" id="UP000326757"/>
    </source>
</evidence>
<reference evidence="1 2" key="1">
    <citation type="submission" date="2019-06" db="EMBL/GenBank/DDBJ databases">
        <title>Genome Sequence of the Brown Rot Fungal Pathogen Monilinia laxa.</title>
        <authorList>
            <person name="De Miccolis Angelini R.M."/>
            <person name="Landi L."/>
            <person name="Abate D."/>
            <person name="Pollastro S."/>
            <person name="Romanazzi G."/>
            <person name="Faretra F."/>
        </authorList>
    </citation>
    <scope>NUCLEOTIDE SEQUENCE [LARGE SCALE GENOMIC DNA]</scope>
    <source>
        <strain evidence="1 2">Mlax316</strain>
    </source>
</reference>
<sequence length="109" mass="11791">MPCPIPFNSICHSPMIYPSKTQYKLPTDVIPAKIIACTMKAGATYEVAHLATAAATNPIQTTTAVVLHKLSHPANLDFFCSFALLMLVPHPPSSTVRTDQNIMPGNGNW</sequence>
<gene>
    <name evidence="1" type="ORF">EYC80_003877</name>
</gene>
<dbReference type="Proteomes" id="UP000326757">
    <property type="component" value="Unassembled WGS sequence"/>
</dbReference>
<dbReference type="AlphaFoldDB" id="A0A5N6KLF9"/>
<keyword evidence="2" id="KW-1185">Reference proteome</keyword>
<organism evidence="1 2">
    <name type="scientific">Monilinia laxa</name>
    <name type="common">Brown rot fungus</name>
    <name type="synonym">Sclerotinia laxa</name>
    <dbReference type="NCBI Taxonomy" id="61186"/>
    <lineage>
        <taxon>Eukaryota</taxon>
        <taxon>Fungi</taxon>
        <taxon>Dikarya</taxon>
        <taxon>Ascomycota</taxon>
        <taxon>Pezizomycotina</taxon>
        <taxon>Leotiomycetes</taxon>
        <taxon>Helotiales</taxon>
        <taxon>Sclerotiniaceae</taxon>
        <taxon>Monilinia</taxon>
    </lineage>
</organism>
<evidence type="ECO:0000313" key="1">
    <source>
        <dbReference type="EMBL" id="KAB8304487.1"/>
    </source>
</evidence>
<accession>A0A5N6KLF9</accession>
<comment type="caution">
    <text evidence="1">The sequence shown here is derived from an EMBL/GenBank/DDBJ whole genome shotgun (WGS) entry which is preliminary data.</text>
</comment>